<dbReference type="Pfam" id="PF00379">
    <property type="entry name" value="Chitin_bind_4"/>
    <property type="match status" value="1"/>
</dbReference>
<dbReference type="PANTHER" id="PTHR10380">
    <property type="entry name" value="CUTICLE PROTEIN"/>
    <property type="match status" value="1"/>
</dbReference>
<evidence type="ECO:0000256" key="4">
    <source>
        <dbReference type="SAM" id="SignalP"/>
    </source>
</evidence>
<proteinExistence type="predicted"/>
<feature type="compositionally biased region" description="Gly residues" evidence="3">
    <location>
        <begin position="50"/>
        <end position="103"/>
    </location>
</feature>
<reference evidence="5" key="1">
    <citation type="journal article" date="2023" name="bioRxiv">
        <title>Scaffold-level genome assemblies of two parasitoid biocontrol wasps reveal the parthenogenesis mechanism and an associated novel virus.</title>
        <authorList>
            <person name="Inwood S."/>
            <person name="Skelly J."/>
            <person name="Guhlin J."/>
            <person name="Harrop T."/>
            <person name="Goldson S."/>
            <person name="Dearden P."/>
        </authorList>
    </citation>
    <scope>NUCLEOTIDE SEQUENCE</scope>
    <source>
        <strain evidence="5">Lincoln</strain>
        <tissue evidence="5">Whole body</tissue>
    </source>
</reference>
<dbReference type="Proteomes" id="UP001168972">
    <property type="component" value="Unassembled WGS sequence"/>
</dbReference>
<keyword evidence="4" id="KW-0732">Signal</keyword>
<feature type="compositionally biased region" description="Gly residues" evidence="3">
    <location>
        <begin position="232"/>
        <end position="260"/>
    </location>
</feature>
<evidence type="ECO:0000313" key="5">
    <source>
        <dbReference type="EMBL" id="KAK0162595.1"/>
    </source>
</evidence>
<feature type="chain" id="PRO_5041230623" description="Pupal cuticle protein 20-like" evidence="4">
    <location>
        <begin position="20"/>
        <end position="277"/>
    </location>
</feature>
<reference evidence="5" key="2">
    <citation type="submission" date="2023-03" db="EMBL/GenBank/DDBJ databases">
        <authorList>
            <person name="Inwood S.N."/>
            <person name="Skelly J.G."/>
            <person name="Guhlin J."/>
            <person name="Harrop T.W.R."/>
            <person name="Goldson S.G."/>
            <person name="Dearden P.K."/>
        </authorList>
    </citation>
    <scope>NUCLEOTIDE SEQUENCE</scope>
    <source>
        <strain evidence="5">Lincoln</strain>
        <tissue evidence="5">Whole body</tissue>
    </source>
</reference>
<keyword evidence="1 2" id="KW-0193">Cuticle</keyword>
<dbReference type="InterPro" id="IPR000618">
    <property type="entry name" value="Insect_cuticle"/>
</dbReference>
<organism evidence="5 6">
    <name type="scientific">Microctonus hyperodae</name>
    <name type="common">Parasitoid wasp</name>
    <dbReference type="NCBI Taxonomy" id="165561"/>
    <lineage>
        <taxon>Eukaryota</taxon>
        <taxon>Metazoa</taxon>
        <taxon>Ecdysozoa</taxon>
        <taxon>Arthropoda</taxon>
        <taxon>Hexapoda</taxon>
        <taxon>Insecta</taxon>
        <taxon>Pterygota</taxon>
        <taxon>Neoptera</taxon>
        <taxon>Endopterygota</taxon>
        <taxon>Hymenoptera</taxon>
        <taxon>Apocrita</taxon>
        <taxon>Ichneumonoidea</taxon>
        <taxon>Braconidae</taxon>
        <taxon>Euphorinae</taxon>
        <taxon>Microctonus</taxon>
    </lineage>
</organism>
<evidence type="ECO:0000256" key="3">
    <source>
        <dbReference type="SAM" id="MobiDB-lite"/>
    </source>
</evidence>
<dbReference type="PRINTS" id="PR00947">
    <property type="entry name" value="CUTICLE"/>
</dbReference>
<evidence type="ECO:0008006" key="7">
    <source>
        <dbReference type="Google" id="ProtNLM"/>
    </source>
</evidence>
<comment type="caution">
    <text evidence="5">The sequence shown here is derived from an EMBL/GenBank/DDBJ whole genome shotgun (WGS) entry which is preliminary data.</text>
</comment>
<accession>A0AA39KI49</accession>
<dbReference type="EMBL" id="JAQQBR010001833">
    <property type="protein sequence ID" value="KAK0162595.1"/>
    <property type="molecule type" value="Genomic_DNA"/>
</dbReference>
<dbReference type="PROSITE" id="PS51155">
    <property type="entry name" value="CHIT_BIND_RR_2"/>
    <property type="match status" value="1"/>
</dbReference>
<dbReference type="AlphaFoldDB" id="A0AA39KI49"/>
<evidence type="ECO:0000256" key="2">
    <source>
        <dbReference type="PROSITE-ProRule" id="PRU00497"/>
    </source>
</evidence>
<dbReference type="PANTHER" id="PTHR10380:SF173">
    <property type="entry name" value="CUTICULAR PROTEIN 47EF, ISOFORM C-RELATED"/>
    <property type="match status" value="1"/>
</dbReference>
<feature type="signal peptide" evidence="4">
    <location>
        <begin position="1"/>
        <end position="19"/>
    </location>
</feature>
<dbReference type="GO" id="GO:0008010">
    <property type="term" value="F:structural constituent of chitin-based larval cuticle"/>
    <property type="evidence" value="ECO:0007669"/>
    <property type="project" value="TreeGrafter"/>
</dbReference>
<dbReference type="InterPro" id="IPR031311">
    <property type="entry name" value="CHIT_BIND_RR_consensus"/>
</dbReference>
<sequence length="277" mass="26032">MKMIKCHCALLAILSTCLGARLDNTYLPPGNAGSAGGGGLIPAPRPGGRPSAGGGGFGSGGAGGFTGGIGLGGGSSGGRPISSGGGIGVRPGAGGQAGAGGGQEIPIVNFSSENNGDGNYAFSYETGNGITAQETGQSQGDAESVSGSYSYTGPDGVQYTITYTADADGFHPQGAHIPTPPPIPPEIQRGVELALAAEARGENQDNGSSGGGGRGAAGGYGGQGGGFGGGKSGAQGFGFGGGSGSGGVGSSAGGGGGGSAYQGPNSYQTSSHAGYQY</sequence>
<gene>
    <name evidence="5" type="ORF">PV327_006361</name>
</gene>
<keyword evidence="6" id="KW-1185">Reference proteome</keyword>
<dbReference type="InterPro" id="IPR050468">
    <property type="entry name" value="Cuticle_Struct_Prot"/>
</dbReference>
<dbReference type="GO" id="GO:0062129">
    <property type="term" value="C:chitin-based extracellular matrix"/>
    <property type="evidence" value="ECO:0007669"/>
    <property type="project" value="TreeGrafter"/>
</dbReference>
<feature type="region of interest" description="Disordered" evidence="3">
    <location>
        <begin position="232"/>
        <end position="277"/>
    </location>
</feature>
<dbReference type="PROSITE" id="PS00233">
    <property type="entry name" value="CHIT_BIND_RR_1"/>
    <property type="match status" value="1"/>
</dbReference>
<evidence type="ECO:0000313" key="6">
    <source>
        <dbReference type="Proteomes" id="UP001168972"/>
    </source>
</evidence>
<evidence type="ECO:0000256" key="1">
    <source>
        <dbReference type="ARBA" id="ARBA00022460"/>
    </source>
</evidence>
<feature type="region of interest" description="Disordered" evidence="3">
    <location>
        <begin position="37"/>
        <end position="112"/>
    </location>
</feature>
<feature type="compositionally biased region" description="Polar residues" evidence="3">
    <location>
        <begin position="264"/>
        <end position="277"/>
    </location>
</feature>
<name>A0AA39KI49_MICHY</name>
<protein>
    <recommendedName>
        <fullName evidence="7">Pupal cuticle protein 20-like</fullName>
    </recommendedName>
</protein>